<evidence type="ECO:0000313" key="7">
    <source>
        <dbReference type="Proteomes" id="UP000739411"/>
    </source>
</evidence>
<feature type="transmembrane region" description="Helical" evidence="5">
    <location>
        <begin position="76"/>
        <end position="99"/>
    </location>
</feature>
<evidence type="ECO:0000313" key="6">
    <source>
        <dbReference type="EMBL" id="MBK7415857.1"/>
    </source>
</evidence>
<evidence type="ECO:0000256" key="3">
    <source>
        <dbReference type="ARBA" id="ARBA00022989"/>
    </source>
</evidence>
<dbReference type="Gene3D" id="1.20.120.550">
    <property type="entry name" value="Membrane associated eicosanoid/glutathione metabolism-like domain"/>
    <property type="match status" value="1"/>
</dbReference>
<gene>
    <name evidence="6" type="ORF">IPJ38_12810</name>
</gene>
<dbReference type="GO" id="GO:0016020">
    <property type="term" value="C:membrane"/>
    <property type="evidence" value="ECO:0007669"/>
    <property type="project" value="UniProtKB-SubCell"/>
</dbReference>
<dbReference type="Proteomes" id="UP000739411">
    <property type="component" value="Unassembled WGS sequence"/>
</dbReference>
<keyword evidence="4 5" id="KW-0472">Membrane</keyword>
<keyword evidence="2 5" id="KW-0812">Transmembrane</keyword>
<dbReference type="InterPro" id="IPR001129">
    <property type="entry name" value="Membr-assoc_MAPEG"/>
</dbReference>
<dbReference type="PANTHER" id="PTHR35814">
    <property type="match status" value="1"/>
</dbReference>
<organism evidence="6 7">
    <name type="scientific">Candidatus Dechloromonas phosphorivorans</name>
    <dbReference type="NCBI Taxonomy" id="2899244"/>
    <lineage>
        <taxon>Bacteria</taxon>
        <taxon>Pseudomonadati</taxon>
        <taxon>Pseudomonadota</taxon>
        <taxon>Betaproteobacteria</taxon>
        <taxon>Rhodocyclales</taxon>
        <taxon>Azonexaceae</taxon>
        <taxon>Dechloromonas</taxon>
    </lineage>
</organism>
<reference evidence="6 7" key="1">
    <citation type="submission" date="2020-10" db="EMBL/GenBank/DDBJ databases">
        <title>Connecting structure to function with the recovery of over 1000 high-quality activated sludge metagenome-assembled genomes encoding full-length rRNA genes using long-read sequencing.</title>
        <authorList>
            <person name="Singleton C.M."/>
            <person name="Petriglieri F."/>
            <person name="Kristensen J.M."/>
            <person name="Kirkegaard R.H."/>
            <person name="Michaelsen T.Y."/>
            <person name="Andersen M.H."/>
            <person name="Karst S.M."/>
            <person name="Dueholm M.S."/>
            <person name="Nielsen P.H."/>
            <person name="Albertsen M."/>
        </authorList>
    </citation>
    <scope>NUCLEOTIDE SEQUENCE [LARGE SCALE GENOMIC DNA]</scope>
    <source>
        <strain evidence="6">EsbW_18-Q3-R4-48_BATAC.463</strain>
    </source>
</reference>
<dbReference type="SUPFAM" id="SSF161084">
    <property type="entry name" value="MAPEG domain-like"/>
    <property type="match status" value="1"/>
</dbReference>
<dbReference type="PANTHER" id="PTHR35814:SF1">
    <property type="entry name" value="GLUTATHIONE S-TRANSFERASE-RELATED"/>
    <property type="match status" value="1"/>
</dbReference>
<feature type="transmembrane region" description="Helical" evidence="5">
    <location>
        <begin position="111"/>
        <end position="132"/>
    </location>
</feature>
<proteinExistence type="predicted"/>
<dbReference type="EMBL" id="JADJMS010000026">
    <property type="protein sequence ID" value="MBK7415857.1"/>
    <property type="molecule type" value="Genomic_DNA"/>
</dbReference>
<dbReference type="Pfam" id="PF01124">
    <property type="entry name" value="MAPEG"/>
    <property type="match status" value="1"/>
</dbReference>
<evidence type="ECO:0000256" key="5">
    <source>
        <dbReference type="SAM" id="Phobius"/>
    </source>
</evidence>
<name>A0A935K591_9RHOO</name>
<evidence type="ECO:0000256" key="4">
    <source>
        <dbReference type="ARBA" id="ARBA00023136"/>
    </source>
</evidence>
<accession>A0A935K591</accession>
<keyword evidence="3 5" id="KW-1133">Transmembrane helix</keyword>
<sequence length="133" mass="13859">MKILAPVTALTVVILVPIYIRLALAVIGKRKAHLVAVGTGNHEDLETAIRAHGNFSEYVPFALLLMLGAEVNGSPVWFVALVAAMLVSGRLLHAAAIPAGNIPKRVKAMKLTFGALVFGAVANLIPLAGAVFG</sequence>
<comment type="subcellular location">
    <subcellularLocation>
        <location evidence="1">Membrane</location>
    </subcellularLocation>
</comment>
<evidence type="ECO:0000256" key="1">
    <source>
        <dbReference type="ARBA" id="ARBA00004370"/>
    </source>
</evidence>
<protein>
    <submittedName>
        <fullName evidence="6">MAPEG family protein</fullName>
    </submittedName>
</protein>
<comment type="caution">
    <text evidence="6">The sequence shown here is derived from an EMBL/GenBank/DDBJ whole genome shotgun (WGS) entry which is preliminary data.</text>
</comment>
<evidence type="ECO:0000256" key="2">
    <source>
        <dbReference type="ARBA" id="ARBA00022692"/>
    </source>
</evidence>
<dbReference type="InterPro" id="IPR023352">
    <property type="entry name" value="MAPEG-like_dom_sf"/>
</dbReference>
<dbReference type="AlphaFoldDB" id="A0A935K591"/>